<dbReference type="AlphaFoldDB" id="A0A0A2KS23"/>
<evidence type="ECO:0000313" key="2">
    <source>
        <dbReference type="EMBL" id="KGO69743.1"/>
    </source>
</evidence>
<dbReference type="STRING" id="40296.A0A0A2KS23"/>
<gene>
    <name evidence="2" type="ORF">PITC_054100</name>
</gene>
<dbReference type="OMA" id="ERCILNP"/>
<proteinExistence type="predicted"/>
<keyword evidence="3" id="KW-1185">Reference proteome</keyword>
<dbReference type="Proteomes" id="UP000030104">
    <property type="component" value="Unassembled WGS sequence"/>
</dbReference>
<dbReference type="PANTHER" id="PTHR42090">
    <property type="match status" value="1"/>
</dbReference>
<dbReference type="HOGENOM" id="CLU_109868_0_0_1"/>
<name>A0A0A2KS23_PENIT</name>
<dbReference type="PhylomeDB" id="A0A0A2KS23"/>
<accession>A0A0A2KS23</accession>
<dbReference type="EMBL" id="JQGA01001120">
    <property type="protein sequence ID" value="KGO69743.1"/>
    <property type="molecule type" value="Genomic_DNA"/>
</dbReference>
<reference evidence="2 3" key="1">
    <citation type="journal article" date="2015" name="Mol. Plant Microbe Interact.">
        <title>Genome, transcriptome, and functional analyses of Penicillium expansum provide new insights into secondary metabolism and pathogenicity.</title>
        <authorList>
            <person name="Ballester A.R."/>
            <person name="Marcet-Houben M."/>
            <person name="Levin E."/>
            <person name="Sela N."/>
            <person name="Selma-Lazaro C."/>
            <person name="Carmona L."/>
            <person name="Wisniewski M."/>
            <person name="Droby S."/>
            <person name="Gonzalez-Candelas L."/>
            <person name="Gabaldon T."/>
        </authorList>
    </citation>
    <scope>NUCLEOTIDE SEQUENCE [LARGE SCALE GENOMIC DNA]</scope>
    <source>
        <strain evidence="2 3">PHI-1</strain>
    </source>
</reference>
<protein>
    <submittedName>
        <fullName evidence="2">Uncharacterized protein</fullName>
    </submittedName>
</protein>
<dbReference type="PANTHER" id="PTHR42090:SF1">
    <property type="match status" value="1"/>
</dbReference>
<dbReference type="OrthoDB" id="4220319at2759"/>
<comment type="caution">
    <text evidence="2">The sequence shown here is derived from an EMBL/GenBank/DDBJ whole genome shotgun (WGS) entry which is preliminary data.</text>
</comment>
<evidence type="ECO:0000256" key="1">
    <source>
        <dbReference type="SAM" id="MobiDB-lite"/>
    </source>
</evidence>
<feature type="region of interest" description="Disordered" evidence="1">
    <location>
        <begin position="48"/>
        <end position="73"/>
    </location>
</feature>
<evidence type="ECO:0000313" key="3">
    <source>
        <dbReference type="Proteomes" id="UP000030104"/>
    </source>
</evidence>
<sequence length="195" mass="22597">MKALKAATITHPLHSHPLRSTCYLQSQKRPQTEELILERCILNPERAETCQSGTDDEVGRHKSPYDPSKTAPEKEHLALEEEYRLEGDTIHDPLFFSPANRDVSQLLNPTAGVVQGLQHLRSVRGWTRKRKEPLLRTAPYEMRKYENVFFELRKPYQKKIEYNDNSDVQEDIDDAYYGKEEANAQKQGLETLCIE</sequence>
<organism evidence="2 3">
    <name type="scientific">Penicillium italicum</name>
    <name type="common">Blue mold</name>
    <dbReference type="NCBI Taxonomy" id="40296"/>
    <lineage>
        <taxon>Eukaryota</taxon>
        <taxon>Fungi</taxon>
        <taxon>Dikarya</taxon>
        <taxon>Ascomycota</taxon>
        <taxon>Pezizomycotina</taxon>
        <taxon>Eurotiomycetes</taxon>
        <taxon>Eurotiomycetidae</taxon>
        <taxon>Eurotiales</taxon>
        <taxon>Aspergillaceae</taxon>
        <taxon>Penicillium</taxon>
    </lineage>
</organism>